<dbReference type="AlphaFoldDB" id="A0A6N3BJ34"/>
<accession>A0A6N3BJ34</accession>
<evidence type="ECO:0000313" key="1">
    <source>
        <dbReference type="EMBL" id="VYU03214.1"/>
    </source>
</evidence>
<name>A0A6N3BJ34_9ACTN</name>
<organism evidence="1">
    <name type="scientific">Collinsella intestinalis</name>
    <dbReference type="NCBI Taxonomy" id="147207"/>
    <lineage>
        <taxon>Bacteria</taxon>
        <taxon>Bacillati</taxon>
        <taxon>Actinomycetota</taxon>
        <taxon>Coriobacteriia</taxon>
        <taxon>Coriobacteriales</taxon>
        <taxon>Coriobacteriaceae</taxon>
        <taxon>Collinsella</taxon>
    </lineage>
</organism>
<gene>
    <name evidence="1" type="ORF">CILFYP54_00578</name>
</gene>
<protein>
    <recommendedName>
        <fullName evidence="2">RloB domain-containing protein</fullName>
    </recommendedName>
</protein>
<dbReference type="RefSeq" id="WP_421756188.1">
    <property type="nucleotide sequence ID" value="NZ_CACRTN010000014.1"/>
</dbReference>
<reference evidence="1" key="1">
    <citation type="submission" date="2019-11" db="EMBL/GenBank/DDBJ databases">
        <authorList>
            <person name="Feng L."/>
        </authorList>
    </citation>
    <scope>NUCLEOTIDE SEQUENCE</scope>
    <source>
        <strain evidence="1">CintestinalisLFYP54</strain>
    </source>
</reference>
<dbReference type="EMBL" id="CACRTN010000014">
    <property type="protein sequence ID" value="VYU03214.1"/>
    <property type="molecule type" value="Genomic_DNA"/>
</dbReference>
<sequence length="252" mass="28436">MPPLNSFETWSIRSAGGDRKPKSKCFFIGEGPNAEYWYLKSLAVRLAKMNAPELIELKPVERTGNERNQSAPKKLLEQALLIRNNAEMFGFDPDTDRIVVFFDVDVYKGDPELYASDLGMFTGIAEVAVTNPSFELYLLLHLDDALEKYVLPNEKEILDNGYVGRRRYVEKLASDVLCFNVKRNEKVGELARRFGVAVMNERKLNQDPSQSIGRLTSNVGARIMELMHTGASSGESYLGLCKRLGIEDEFVE</sequence>
<dbReference type="Pfam" id="PF13707">
    <property type="entry name" value="RloB"/>
    <property type="match status" value="1"/>
</dbReference>
<evidence type="ECO:0008006" key="2">
    <source>
        <dbReference type="Google" id="ProtNLM"/>
    </source>
</evidence>
<dbReference type="InterPro" id="IPR025591">
    <property type="entry name" value="RloB"/>
</dbReference>
<proteinExistence type="predicted"/>